<feature type="domain" description="F-box" evidence="2">
    <location>
        <begin position="30"/>
        <end position="77"/>
    </location>
</feature>
<dbReference type="PROSITE" id="PS50181">
    <property type="entry name" value="FBOX"/>
    <property type="match status" value="1"/>
</dbReference>
<evidence type="ECO:0000313" key="3">
    <source>
        <dbReference type="EMBL" id="KAK7946777.1"/>
    </source>
</evidence>
<feature type="transmembrane region" description="Helical" evidence="1">
    <location>
        <begin position="314"/>
        <end position="333"/>
    </location>
</feature>
<accession>A0ABR1Q4B3</accession>
<dbReference type="Proteomes" id="UP001391051">
    <property type="component" value="Unassembled WGS sequence"/>
</dbReference>
<dbReference type="InterPro" id="IPR001810">
    <property type="entry name" value="F-box_dom"/>
</dbReference>
<dbReference type="SUPFAM" id="SSF81383">
    <property type="entry name" value="F-box domain"/>
    <property type="match status" value="1"/>
</dbReference>
<evidence type="ECO:0000313" key="4">
    <source>
        <dbReference type="Proteomes" id="UP001391051"/>
    </source>
</evidence>
<keyword evidence="1" id="KW-0812">Transmembrane</keyword>
<reference evidence="3 4" key="1">
    <citation type="submission" date="2023-01" db="EMBL/GenBank/DDBJ databases">
        <title>Analysis of 21 Apiospora genomes using comparative genomics revels a genus with tremendous synthesis potential of carbohydrate active enzymes and secondary metabolites.</title>
        <authorList>
            <person name="Sorensen T."/>
        </authorList>
    </citation>
    <scope>NUCLEOTIDE SEQUENCE [LARGE SCALE GENOMIC DNA]</scope>
    <source>
        <strain evidence="3 4">CBS 24483</strain>
    </source>
</reference>
<feature type="transmembrane region" description="Helical" evidence="1">
    <location>
        <begin position="353"/>
        <end position="368"/>
    </location>
</feature>
<dbReference type="RefSeq" id="XP_066696811.1">
    <property type="nucleotide sequence ID" value="XM_066847320.1"/>
</dbReference>
<dbReference type="GeneID" id="92080382"/>
<dbReference type="EMBL" id="JAQQWE010000007">
    <property type="protein sequence ID" value="KAK7946777.1"/>
    <property type="molecule type" value="Genomic_DNA"/>
</dbReference>
<sequence length="369" mass="42027">MDDDGKGDGTPYNFELEPWKAKPHEPNAAAFRLTALPMELQLEVIDHVDLRGLVALRRTYRLFRFSVITRGYLLRRFTSIDSGNGGVTRIPAMDTRLKYCCSQCLIMPGADLLLLEAEVGYRADGEQSSSPHPLEGVVIGGGEQHRSSNDYGWKTLCHRCWRPRLRHDGPKPIDLNSRWEVPTCILCGWPCPACYQRPRVHPACRARRRWLKAAWFLLGLVQFVFGCFGAVASWSVYRDDPRSLVPASINFGLLLISGINVAWELGFKTTRYKWPLALEFAQAVIWLPPMIANAQYPKCDPDTHFCDSFLQASLVVYIVNFIFRVLNTVGYAMLACNYDFRNLFLPDLPKGKKIMYAFVACWVWWAVVP</sequence>
<evidence type="ECO:0000259" key="2">
    <source>
        <dbReference type="PROSITE" id="PS50181"/>
    </source>
</evidence>
<keyword evidence="1" id="KW-1133">Transmembrane helix</keyword>
<protein>
    <recommendedName>
        <fullName evidence="2">F-box domain-containing protein</fullName>
    </recommendedName>
</protein>
<comment type="caution">
    <text evidence="3">The sequence shown here is derived from an EMBL/GenBank/DDBJ whole genome shotgun (WGS) entry which is preliminary data.</text>
</comment>
<proteinExistence type="predicted"/>
<gene>
    <name evidence="3" type="ORF">PG986_011098</name>
</gene>
<dbReference type="InterPro" id="IPR036047">
    <property type="entry name" value="F-box-like_dom_sf"/>
</dbReference>
<feature type="transmembrane region" description="Helical" evidence="1">
    <location>
        <begin position="243"/>
        <end position="263"/>
    </location>
</feature>
<feature type="transmembrane region" description="Helical" evidence="1">
    <location>
        <begin position="215"/>
        <end position="237"/>
    </location>
</feature>
<keyword evidence="4" id="KW-1185">Reference proteome</keyword>
<organism evidence="3 4">
    <name type="scientific">Apiospora aurea</name>
    <dbReference type="NCBI Taxonomy" id="335848"/>
    <lineage>
        <taxon>Eukaryota</taxon>
        <taxon>Fungi</taxon>
        <taxon>Dikarya</taxon>
        <taxon>Ascomycota</taxon>
        <taxon>Pezizomycotina</taxon>
        <taxon>Sordariomycetes</taxon>
        <taxon>Xylariomycetidae</taxon>
        <taxon>Amphisphaeriales</taxon>
        <taxon>Apiosporaceae</taxon>
        <taxon>Apiospora</taxon>
    </lineage>
</organism>
<keyword evidence="1" id="KW-0472">Membrane</keyword>
<name>A0ABR1Q4B3_9PEZI</name>
<evidence type="ECO:0000256" key="1">
    <source>
        <dbReference type="SAM" id="Phobius"/>
    </source>
</evidence>